<accession>A0A5B8RB64</accession>
<dbReference type="PANTHER" id="PTHR43214:SF41">
    <property type="entry name" value="NITRATE_NITRITE RESPONSE REGULATOR PROTEIN NARP"/>
    <property type="match status" value="1"/>
</dbReference>
<organism evidence="7">
    <name type="scientific">uncultured organism</name>
    <dbReference type="NCBI Taxonomy" id="155900"/>
    <lineage>
        <taxon>unclassified sequences</taxon>
        <taxon>environmental samples</taxon>
    </lineage>
</organism>
<dbReference type="SMART" id="SM00421">
    <property type="entry name" value="HTH_LUXR"/>
    <property type="match status" value="1"/>
</dbReference>
<dbReference type="InterPro" id="IPR001789">
    <property type="entry name" value="Sig_transdc_resp-reg_receiver"/>
</dbReference>
<dbReference type="InterPro" id="IPR039420">
    <property type="entry name" value="WalR-like"/>
</dbReference>
<evidence type="ECO:0000259" key="5">
    <source>
        <dbReference type="PROSITE" id="PS50043"/>
    </source>
</evidence>
<dbReference type="SUPFAM" id="SSF46894">
    <property type="entry name" value="C-terminal effector domain of the bipartite response regulators"/>
    <property type="match status" value="1"/>
</dbReference>
<keyword evidence="1" id="KW-0597">Phosphoprotein</keyword>
<dbReference type="Gene3D" id="3.40.50.2300">
    <property type="match status" value="1"/>
</dbReference>
<protein>
    <submittedName>
        <fullName evidence="7">Oxygen regulatory protein NreC</fullName>
    </submittedName>
</protein>
<evidence type="ECO:0000256" key="4">
    <source>
        <dbReference type="ARBA" id="ARBA00023163"/>
    </source>
</evidence>
<dbReference type="EMBL" id="MN079096">
    <property type="protein sequence ID" value="QEA05188.1"/>
    <property type="molecule type" value="Genomic_DNA"/>
</dbReference>
<dbReference type="AlphaFoldDB" id="A0A5B8RB64"/>
<dbReference type="SUPFAM" id="SSF52172">
    <property type="entry name" value="CheY-like"/>
    <property type="match status" value="1"/>
</dbReference>
<name>A0A5B8RB64_9ZZZZ</name>
<proteinExistence type="predicted"/>
<dbReference type="InterPro" id="IPR016032">
    <property type="entry name" value="Sig_transdc_resp-reg_C-effctor"/>
</dbReference>
<dbReference type="Pfam" id="PF00196">
    <property type="entry name" value="GerE"/>
    <property type="match status" value="1"/>
</dbReference>
<gene>
    <name evidence="7" type="primary">nreC</name>
    <name evidence="7" type="ORF">KBTEX_01507</name>
</gene>
<evidence type="ECO:0000256" key="2">
    <source>
        <dbReference type="ARBA" id="ARBA00023015"/>
    </source>
</evidence>
<dbReference type="CDD" id="cd17535">
    <property type="entry name" value="REC_NarL-like"/>
    <property type="match status" value="1"/>
</dbReference>
<dbReference type="CDD" id="cd06170">
    <property type="entry name" value="LuxR_C_like"/>
    <property type="match status" value="1"/>
</dbReference>
<dbReference type="GO" id="GO:0000160">
    <property type="term" value="P:phosphorelay signal transduction system"/>
    <property type="evidence" value="ECO:0007669"/>
    <property type="project" value="InterPro"/>
</dbReference>
<dbReference type="Pfam" id="PF00072">
    <property type="entry name" value="Response_reg"/>
    <property type="match status" value="1"/>
</dbReference>
<dbReference type="InterPro" id="IPR011006">
    <property type="entry name" value="CheY-like_superfamily"/>
</dbReference>
<dbReference type="InterPro" id="IPR058245">
    <property type="entry name" value="NreC/VraR/RcsB-like_REC"/>
</dbReference>
<evidence type="ECO:0000259" key="6">
    <source>
        <dbReference type="PROSITE" id="PS50110"/>
    </source>
</evidence>
<dbReference type="PROSITE" id="PS50110">
    <property type="entry name" value="RESPONSE_REGULATORY"/>
    <property type="match status" value="1"/>
</dbReference>
<dbReference type="PROSITE" id="PS50043">
    <property type="entry name" value="HTH_LUXR_2"/>
    <property type="match status" value="1"/>
</dbReference>
<reference evidence="7" key="1">
    <citation type="submission" date="2019-06" db="EMBL/GenBank/DDBJ databases">
        <authorList>
            <person name="Murdoch R.W."/>
            <person name="Fathepure B."/>
        </authorList>
    </citation>
    <scope>NUCLEOTIDE SEQUENCE</scope>
</reference>
<dbReference type="PRINTS" id="PR00038">
    <property type="entry name" value="HTHLUXR"/>
</dbReference>
<dbReference type="InterPro" id="IPR000792">
    <property type="entry name" value="Tscrpt_reg_LuxR_C"/>
</dbReference>
<feature type="domain" description="Response regulatory" evidence="6">
    <location>
        <begin position="3"/>
        <end position="119"/>
    </location>
</feature>
<dbReference type="SMART" id="SM00448">
    <property type="entry name" value="REC"/>
    <property type="match status" value="1"/>
</dbReference>
<sequence>MTRIVVADDHAVVRDGLREMIDAETDFTFVGEAENGAQLLALLGRESADVALVDMSMPGRSGVDLIRQVREERPDVRLLVFSMHSDEQYGVRAVRAGASGYLPKTSRRAEIAEAIRKVAAGGVFLRPELMEKLALGMLGTTERPPHEALSAREYQVFVGLANGRTVSAIADELCVSIKTVSSHKARLMEKMQFDNLAELFRYAFDHGLAGTPGPGDVDGPGSE</sequence>
<feature type="domain" description="HTH luxR-type" evidence="5">
    <location>
        <begin position="142"/>
        <end position="207"/>
    </location>
</feature>
<evidence type="ECO:0000256" key="1">
    <source>
        <dbReference type="ARBA" id="ARBA00022553"/>
    </source>
</evidence>
<evidence type="ECO:0000313" key="7">
    <source>
        <dbReference type="EMBL" id="QEA05188.1"/>
    </source>
</evidence>
<keyword evidence="2" id="KW-0805">Transcription regulation</keyword>
<dbReference type="GO" id="GO:0003677">
    <property type="term" value="F:DNA binding"/>
    <property type="evidence" value="ECO:0007669"/>
    <property type="project" value="UniProtKB-KW"/>
</dbReference>
<dbReference type="GO" id="GO:0006355">
    <property type="term" value="P:regulation of DNA-templated transcription"/>
    <property type="evidence" value="ECO:0007669"/>
    <property type="project" value="InterPro"/>
</dbReference>
<dbReference type="PROSITE" id="PS00622">
    <property type="entry name" value="HTH_LUXR_1"/>
    <property type="match status" value="1"/>
</dbReference>
<keyword evidence="3" id="KW-0238">DNA-binding</keyword>
<dbReference type="PANTHER" id="PTHR43214">
    <property type="entry name" value="TWO-COMPONENT RESPONSE REGULATOR"/>
    <property type="match status" value="1"/>
</dbReference>
<evidence type="ECO:0000256" key="3">
    <source>
        <dbReference type="ARBA" id="ARBA00023125"/>
    </source>
</evidence>
<keyword evidence="4" id="KW-0804">Transcription</keyword>